<gene>
    <name evidence="8" type="ORF">SAMN06296036_13635</name>
</gene>
<evidence type="ECO:0000313" key="9">
    <source>
        <dbReference type="Proteomes" id="UP000192907"/>
    </source>
</evidence>
<proteinExistence type="inferred from homology"/>
<dbReference type="RefSeq" id="WP_132325858.1">
    <property type="nucleotide sequence ID" value="NZ_FWZT01000036.1"/>
</dbReference>
<evidence type="ECO:0000313" key="8">
    <source>
        <dbReference type="EMBL" id="SMF81247.1"/>
    </source>
</evidence>
<dbReference type="Proteomes" id="UP000192907">
    <property type="component" value="Unassembled WGS sequence"/>
</dbReference>
<dbReference type="Pfam" id="PF07063">
    <property type="entry name" value="HGLS"/>
    <property type="match status" value="1"/>
</dbReference>
<keyword evidence="2" id="KW-0223">Dioxygenase</keyword>
<comment type="similarity">
    <text evidence="5">Belongs to the 2-oxoadipate dioxygenase/decarboxylase family.</text>
</comment>
<name>A0A1Y6CVN1_9BACT</name>
<evidence type="ECO:0000256" key="1">
    <source>
        <dbReference type="ARBA" id="ARBA00001954"/>
    </source>
</evidence>
<dbReference type="EC" id="1.13.11.93" evidence="6"/>
<dbReference type="AlphaFoldDB" id="A0A1Y6CVN1"/>
<keyword evidence="3" id="KW-0560">Oxidoreductase</keyword>
<dbReference type="PANTHER" id="PTHR31136:SF5">
    <property type="entry name" value="2-OXOADIPATE DIOXYGENASE_DECARBOXYLASE, CHLOROPLASTIC"/>
    <property type="match status" value="1"/>
</dbReference>
<keyword evidence="9" id="KW-1185">Reference proteome</keyword>
<dbReference type="EMBL" id="FWZT01000036">
    <property type="protein sequence ID" value="SMF81247.1"/>
    <property type="molecule type" value="Genomic_DNA"/>
</dbReference>
<dbReference type="CDD" id="cd16350">
    <property type="entry name" value="VOC_like"/>
    <property type="match status" value="1"/>
</dbReference>
<keyword evidence="4" id="KW-0408">Iron</keyword>
<accession>A0A1Y6CVN1</accession>
<dbReference type="OrthoDB" id="5289939at2"/>
<evidence type="ECO:0000256" key="5">
    <source>
        <dbReference type="ARBA" id="ARBA00035013"/>
    </source>
</evidence>
<sequence>MEAIDDCRQRVFKKLWTHYYDLVPYAPKIEADFKAKKDAWIEDHVAYRTLPGENTGKHVLQEAFEALGYKREDDYHFEEKNLDAFWMSPPDNQGESYEASPKIFISELMAEKFSQEFQDTVHEITKEVRVSPLPAIRDLLAKVKAGDESAKDGLVDHLTALLTEGPAWSRPSKGRYHILKSESDYAAWTYLFGHQINHFTVSVHLMDSFSSIQSLGEYLEGELNIPMNHSGGLVKGTAEIKLEQIATMAVKRPFTFQDGIEDVSYGFVEFAKRYPLEGRSDDHKWQSYYQGFVAANADKIFESTYK</sequence>
<dbReference type="Gene3D" id="3.10.180.50">
    <property type="match status" value="1"/>
</dbReference>
<dbReference type="InterPro" id="IPR009770">
    <property type="entry name" value="HGLS"/>
</dbReference>
<dbReference type="SMART" id="SM01150">
    <property type="entry name" value="DUF1338"/>
    <property type="match status" value="1"/>
</dbReference>
<evidence type="ECO:0000256" key="4">
    <source>
        <dbReference type="ARBA" id="ARBA00023004"/>
    </source>
</evidence>
<dbReference type="STRING" id="1513793.SAMN06296036_13635"/>
<evidence type="ECO:0000256" key="6">
    <source>
        <dbReference type="ARBA" id="ARBA00035023"/>
    </source>
</evidence>
<protein>
    <recommendedName>
        <fullName evidence="6">2-oxoadipate dioxygenase/decarboxylase</fullName>
        <ecNumber evidence="6">1.13.11.93</ecNumber>
    </recommendedName>
    <alternativeName>
        <fullName evidence="7">2-hydroxyglutarate synthase</fullName>
    </alternativeName>
</protein>
<organism evidence="8 9">
    <name type="scientific">Pseudobacteriovorax antillogorgiicola</name>
    <dbReference type="NCBI Taxonomy" id="1513793"/>
    <lineage>
        <taxon>Bacteria</taxon>
        <taxon>Pseudomonadati</taxon>
        <taxon>Bdellovibrionota</taxon>
        <taxon>Oligoflexia</taxon>
        <taxon>Oligoflexales</taxon>
        <taxon>Pseudobacteriovoracaceae</taxon>
        <taxon>Pseudobacteriovorax</taxon>
    </lineage>
</organism>
<dbReference type="GO" id="GO:0051213">
    <property type="term" value="F:dioxygenase activity"/>
    <property type="evidence" value="ECO:0007669"/>
    <property type="project" value="UniProtKB-KW"/>
</dbReference>
<dbReference type="PANTHER" id="PTHR31136">
    <property type="entry name" value="DUF1338 DOMAIN-CONTAINING PROTEIN"/>
    <property type="match status" value="1"/>
</dbReference>
<evidence type="ECO:0000256" key="2">
    <source>
        <dbReference type="ARBA" id="ARBA00022964"/>
    </source>
</evidence>
<comment type="cofactor">
    <cofactor evidence="1">
        <name>Fe(2+)</name>
        <dbReference type="ChEBI" id="CHEBI:29033"/>
    </cofactor>
</comment>
<evidence type="ECO:0000256" key="7">
    <source>
        <dbReference type="ARBA" id="ARBA00035045"/>
    </source>
</evidence>
<evidence type="ECO:0000256" key="3">
    <source>
        <dbReference type="ARBA" id="ARBA00023002"/>
    </source>
</evidence>
<reference evidence="9" key="1">
    <citation type="submission" date="2017-04" db="EMBL/GenBank/DDBJ databases">
        <authorList>
            <person name="Varghese N."/>
            <person name="Submissions S."/>
        </authorList>
    </citation>
    <scope>NUCLEOTIDE SEQUENCE [LARGE SCALE GENOMIC DNA]</scope>
    <source>
        <strain evidence="9">RKEM611</strain>
    </source>
</reference>